<accession>A0A0D6QZI2</accession>
<keyword evidence="1" id="KW-0805">Transcription regulation</keyword>
<proteinExistence type="predicted"/>
<feature type="compositionally biased region" description="Polar residues" evidence="3">
    <location>
        <begin position="192"/>
        <end position="202"/>
    </location>
</feature>
<dbReference type="Pfam" id="PF03514">
    <property type="entry name" value="GRAS"/>
    <property type="match status" value="1"/>
</dbReference>
<evidence type="ECO:0000256" key="3">
    <source>
        <dbReference type="SAM" id="MobiDB-lite"/>
    </source>
</evidence>
<name>A0A0D6QZI2_ARACU</name>
<keyword evidence="2" id="KW-0804">Transcription</keyword>
<evidence type="ECO:0000256" key="1">
    <source>
        <dbReference type="ARBA" id="ARBA00023015"/>
    </source>
</evidence>
<dbReference type="PROSITE" id="PS50985">
    <property type="entry name" value="GRAS"/>
    <property type="match status" value="1"/>
</dbReference>
<feature type="region of interest" description="Disordered" evidence="3">
    <location>
        <begin position="186"/>
        <end position="205"/>
    </location>
</feature>
<protein>
    <submittedName>
        <fullName evidence="4">Uncharacterized protein</fullName>
    </submittedName>
</protein>
<dbReference type="PANTHER" id="PTHR31636">
    <property type="entry name" value="OSJNBA0084A10.13 PROTEIN-RELATED"/>
    <property type="match status" value="1"/>
</dbReference>
<evidence type="ECO:0000256" key="2">
    <source>
        <dbReference type="ARBA" id="ARBA00023163"/>
    </source>
</evidence>
<reference evidence="4" key="1">
    <citation type="submission" date="2015-03" db="EMBL/GenBank/DDBJ databases">
        <title>A transcriptome of Araucaria cunninghamii, an australian fine timber species.</title>
        <authorList>
            <person name="Jing Yi C.J.Y."/>
            <person name="Yin San L.Y.S."/>
            <person name="Abdul Karim S.S."/>
            <person name="Wan Azmi N.N."/>
            <person name="Hercus R.R."/>
            <person name="Croft L.L."/>
        </authorList>
    </citation>
    <scope>NUCLEOTIDE SEQUENCE</scope>
    <source>
        <strain evidence="4">MI0301</strain>
        <tissue evidence="4">Leaf</tissue>
    </source>
</reference>
<dbReference type="EMBL" id="GCKF01035384">
    <property type="protein sequence ID" value="JAG96977.1"/>
    <property type="molecule type" value="Transcribed_RNA"/>
</dbReference>
<organism evidence="4">
    <name type="scientific">Araucaria cunninghamii</name>
    <name type="common">Hoop pine</name>
    <name type="synonym">Moreton Bay pine</name>
    <dbReference type="NCBI Taxonomy" id="56994"/>
    <lineage>
        <taxon>Eukaryota</taxon>
        <taxon>Viridiplantae</taxon>
        <taxon>Streptophyta</taxon>
        <taxon>Embryophyta</taxon>
        <taxon>Tracheophyta</taxon>
        <taxon>Spermatophyta</taxon>
        <taxon>Pinopsida</taxon>
        <taxon>Pinidae</taxon>
        <taxon>Conifers II</taxon>
        <taxon>Araucariales</taxon>
        <taxon>Araucariaceae</taxon>
        <taxon>Araucaria</taxon>
    </lineage>
</organism>
<dbReference type="InterPro" id="IPR005202">
    <property type="entry name" value="TF_GRAS"/>
</dbReference>
<dbReference type="EMBL" id="GCKF01035383">
    <property type="protein sequence ID" value="JAG96978.1"/>
    <property type="molecule type" value="Transcribed_RNA"/>
</dbReference>
<feature type="region of interest" description="Disordered" evidence="3">
    <location>
        <begin position="129"/>
        <end position="172"/>
    </location>
</feature>
<sequence length="657" mass="72158">MIMDIEYKTSCGRISGGSRVLSDRPTKMLRYTLLDSVQGQSVNVPTLQSSVTGDVLHGAPNLRCQSSLLGQPACSHILTHKQSHCSESSDKHLTRHGSLQSSLCNNDSLQVQSPVHECPQHTGGHSVQCSPSNGSCLSGGSPASSQISQTFPSDSQTFQSADSGYNDNEQPSGLKNVLHELETVLLGPDNNGCDNSEGSNEDTGFAENSEWSLEALNSVTGIMYSEPEEAKIPRAKQNEHQLPNTGSKSVKAETGSDMEFCTNIHFTKSSPEEQKEVLDFQVPQDDVRQLLVACAKFIGDGDKVKAEKYIAALRQVVSVSGDPMQRLGAYMVEGLVARLASSGGNIYKSLKCKEVSGTELLSHMRVLYEICPYYKFGYLAANGAIAEAFRDENRVHIIDFQISQGSQWVTLIQALAARPGGPPSVRITGIDDPVGEYVRGGGLQTVGESLSKLAESCKVPFEFHAVPAFGPDVQRDMLEVRSGETVAVNFAFQLHHMPDESVNTSNHRDRLLRMVKGMSPKVVTLVEQEANTNTAPFFPRFMETLSYYTAMFESLDLSLPRDNKKRINAEQHCLARDIVNVIACEGADRVERHEVLGKWKARFTMAGFRPYPLSSYVNSAIKSLMGFYSENYRLVEKDAAVYLGWLDRHLIVASAWQ</sequence>
<dbReference type="AlphaFoldDB" id="A0A0D6QZI2"/>
<evidence type="ECO:0000313" key="4">
    <source>
        <dbReference type="EMBL" id="JAG96977.1"/>
    </source>
</evidence>